<proteinExistence type="predicted"/>
<sequence length="161" mass="17302">MTKTAKKKEIGDPRTMRDALAAQVLGDIDTLLDKADAVAGAVNSSAAKMDETIRRLEGAGETYNQAVLAANMRSKKEMVAYLKTVTTTVVATTGDEQREIIRALLREALSDEITTLKRSIAESSEANGSPLALRWVVTILICMFTALLSSAGTVVFIRLLG</sequence>
<evidence type="ECO:0000256" key="1">
    <source>
        <dbReference type="SAM" id="Phobius"/>
    </source>
</evidence>
<dbReference type="Proteomes" id="UP001524570">
    <property type="component" value="Unassembled WGS sequence"/>
</dbReference>
<name>A0ABT1TUR0_9GAMM</name>
<feature type="transmembrane region" description="Helical" evidence="1">
    <location>
        <begin position="135"/>
        <end position="160"/>
    </location>
</feature>
<evidence type="ECO:0000313" key="2">
    <source>
        <dbReference type="EMBL" id="MCQ8118509.1"/>
    </source>
</evidence>
<keyword evidence="1" id="KW-0812">Transmembrane</keyword>
<dbReference type="RefSeq" id="WP_256607521.1">
    <property type="nucleotide sequence ID" value="NZ_JANIBL010000042.1"/>
</dbReference>
<keyword evidence="3" id="KW-1185">Reference proteome</keyword>
<gene>
    <name evidence="2" type="ORF">NP589_13815</name>
</gene>
<evidence type="ECO:0000313" key="3">
    <source>
        <dbReference type="Proteomes" id="UP001524570"/>
    </source>
</evidence>
<comment type="caution">
    <text evidence="2">The sequence shown here is derived from an EMBL/GenBank/DDBJ whole genome shotgun (WGS) entry which is preliminary data.</text>
</comment>
<keyword evidence="1" id="KW-1133">Transmembrane helix</keyword>
<dbReference type="EMBL" id="JANIBL010000042">
    <property type="protein sequence ID" value="MCQ8118509.1"/>
    <property type="molecule type" value="Genomic_DNA"/>
</dbReference>
<keyword evidence="1" id="KW-0472">Membrane</keyword>
<accession>A0ABT1TUR0</accession>
<organism evidence="2 3">
    <name type="scientific">Methylomonas rosea</name>
    <dbReference type="NCBI Taxonomy" id="2952227"/>
    <lineage>
        <taxon>Bacteria</taxon>
        <taxon>Pseudomonadati</taxon>
        <taxon>Pseudomonadota</taxon>
        <taxon>Gammaproteobacteria</taxon>
        <taxon>Methylococcales</taxon>
        <taxon>Methylococcaceae</taxon>
        <taxon>Methylomonas</taxon>
    </lineage>
</organism>
<protein>
    <submittedName>
        <fullName evidence="2">Uncharacterized protein</fullName>
    </submittedName>
</protein>
<reference evidence="2 3" key="1">
    <citation type="submission" date="2022-07" db="EMBL/GenBank/DDBJ databases">
        <title>Methylomonas rivi sp. nov., Methylomonas rosea sp. nov., Methylomonas aureus sp. nov. and Methylomonas subterranea sp. nov., four novel methanotrophs isolated from a freshwater creek and the deep terrestrial subsurface.</title>
        <authorList>
            <person name="Abin C."/>
            <person name="Sankaranarayanan K."/>
            <person name="Garner C."/>
            <person name="Sindelar R."/>
            <person name="Kotary K."/>
            <person name="Garner R."/>
            <person name="Barclay S."/>
            <person name="Lawson P."/>
            <person name="Krumholz L."/>
        </authorList>
    </citation>
    <scope>NUCLEOTIDE SEQUENCE [LARGE SCALE GENOMIC DNA]</scope>
    <source>
        <strain evidence="2 3">WSC-7</strain>
    </source>
</reference>